<dbReference type="AlphaFoldDB" id="W2KXN8"/>
<gene>
    <name evidence="1" type="ORF">L917_11264</name>
</gene>
<dbReference type="Proteomes" id="UP000054423">
    <property type="component" value="Unassembled WGS sequence"/>
</dbReference>
<proteinExistence type="predicted"/>
<protein>
    <submittedName>
        <fullName evidence="1">Uncharacterized protein</fullName>
    </submittedName>
</protein>
<organism evidence="1">
    <name type="scientific">Phytophthora nicotianae</name>
    <name type="common">Potato buckeye rot agent</name>
    <name type="synonym">Phytophthora parasitica</name>
    <dbReference type="NCBI Taxonomy" id="4792"/>
    <lineage>
        <taxon>Eukaryota</taxon>
        <taxon>Sar</taxon>
        <taxon>Stramenopiles</taxon>
        <taxon>Oomycota</taxon>
        <taxon>Peronosporomycetes</taxon>
        <taxon>Peronosporales</taxon>
        <taxon>Peronosporaceae</taxon>
        <taxon>Phytophthora</taxon>
    </lineage>
</organism>
<reference evidence="1" key="1">
    <citation type="submission" date="2013-11" db="EMBL/GenBank/DDBJ databases">
        <title>The Genome Sequence of Phytophthora parasitica CHvinca01.</title>
        <authorList>
            <consortium name="The Broad Institute Genomics Platform"/>
            <person name="Russ C."/>
            <person name="Tyler B."/>
            <person name="Panabieres F."/>
            <person name="Shan W."/>
            <person name="Tripathy S."/>
            <person name="Grunwald N."/>
            <person name="Machado M."/>
            <person name="Johnson C.S."/>
            <person name="Arredondo F."/>
            <person name="Hong C."/>
            <person name="Coffey M."/>
            <person name="Young S.K."/>
            <person name="Zeng Q."/>
            <person name="Gargeya S."/>
            <person name="Fitzgerald M."/>
            <person name="Abouelleil A."/>
            <person name="Alvarado L."/>
            <person name="Chapman S.B."/>
            <person name="Gainer-Dewar J."/>
            <person name="Goldberg J."/>
            <person name="Griggs A."/>
            <person name="Gujja S."/>
            <person name="Hansen M."/>
            <person name="Howarth C."/>
            <person name="Imamovic A."/>
            <person name="Ireland A."/>
            <person name="Larimer J."/>
            <person name="McCowan C."/>
            <person name="Murphy C."/>
            <person name="Pearson M."/>
            <person name="Poon T.W."/>
            <person name="Priest M."/>
            <person name="Roberts A."/>
            <person name="Saif S."/>
            <person name="Shea T."/>
            <person name="Sykes S."/>
            <person name="Wortman J."/>
            <person name="Nusbaum C."/>
            <person name="Birren B."/>
        </authorList>
    </citation>
    <scope>NUCLEOTIDE SEQUENCE [LARGE SCALE GENOMIC DNA]</scope>
    <source>
        <strain evidence="1">CHvinca01</strain>
    </source>
</reference>
<sequence>MTAAFILRLTFNWSSDNSMEPLNFDIVDNDELLAEALAILDSIDVNRLGAAAPESPRVAQEIPDEKAAADDLLKTAIEAVHAAFSHNGLNSSRVPTATTMLQEHKPIAPEQLHDNQDEIPNVNHQLTRSPLRVQTETGSTEAMAPTSQSSGGGRIRMREQLIQLRLVVQKMENHLETLRSPRSPRFGTHANYLENEEVVRNRVVDENDRNRKNVPEHGSDITAEAAVWRNIAMQQFRARRKAEQQNVELRKNLATQIQLSKQVEDLLQAQPPHPVSTTGKKQHDLLPRRSLLLFCDSCLV</sequence>
<dbReference type="EMBL" id="KI680432">
    <property type="protein sequence ID" value="ETL89882.1"/>
    <property type="molecule type" value="Genomic_DNA"/>
</dbReference>
<dbReference type="OrthoDB" id="107732at2759"/>
<name>W2KXN8_PHYNI</name>
<evidence type="ECO:0000313" key="1">
    <source>
        <dbReference type="EMBL" id="ETL89882.1"/>
    </source>
</evidence>
<accession>W2KXN8</accession>
<dbReference type="VEuPathDB" id="FungiDB:PPTG_16394"/>